<protein>
    <recommendedName>
        <fullName evidence="5">Ig-like domain-containing protein</fullName>
    </recommendedName>
</protein>
<dbReference type="OrthoDB" id="1976080at2"/>
<gene>
    <name evidence="3" type="ORF">A4V09_09710</name>
</gene>
<feature type="signal peptide" evidence="2">
    <location>
        <begin position="1"/>
        <end position="25"/>
    </location>
</feature>
<organism evidence="3 4">
    <name type="scientific">Blautia pseudococcoides</name>
    <dbReference type="NCBI Taxonomy" id="1796616"/>
    <lineage>
        <taxon>Bacteria</taxon>
        <taxon>Bacillati</taxon>
        <taxon>Bacillota</taxon>
        <taxon>Clostridia</taxon>
        <taxon>Lachnospirales</taxon>
        <taxon>Lachnospiraceae</taxon>
        <taxon>Blautia</taxon>
    </lineage>
</organism>
<evidence type="ECO:0000256" key="1">
    <source>
        <dbReference type="SAM" id="MobiDB-lite"/>
    </source>
</evidence>
<reference evidence="3" key="1">
    <citation type="submission" date="2017-04" db="EMBL/GenBank/DDBJ databases">
        <title>Complete Genome Sequences of Twelve Strains of a Stable Defined Moderately Diverse Mouse Microbiota 2 (sDMDMm2).</title>
        <authorList>
            <person name="Uchimura Y."/>
            <person name="Wyss M."/>
            <person name="Brugiroux S."/>
            <person name="Limenitakis J.P."/>
            <person name="Stecher B."/>
            <person name="McCoy K.D."/>
            <person name="Macpherson A.J."/>
        </authorList>
    </citation>
    <scope>NUCLEOTIDE SEQUENCE</scope>
    <source>
        <strain evidence="3">YL58</strain>
    </source>
</reference>
<dbReference type="KEGG" id="byl:A4V09_09710"/>
<dbReference type="AlphaFoldDB" id="A0A1C7IAS2"/>
<feature type="compositionally biased region" description="Basic and acidic residues" evidence="1">
    <location>
        <begin position="134"/>
        <end position="156"/>
    </location>
</feature>
<keyword evidence="4" id="KW-1185">Reference proteome</keyword>
<feature type="region of interest" description="Disordered" evidence="1">
    <location>
        <begin position="97"/>
        <end position="156"/>
    </location>
</feature>
<name>A0A1C7IAS2_9FIRM</name>
<evidence type="ECO:0000256" key="2">
    <source>
        <dbReference type="SAM" id="SignalP"/>
    </source>
</evidence>
<feature type="compositionally biased region" description="Basic and acidic residues" evidence="1">
    <location>
        <begin position="97"/>
        <end position="124"/>
    </location>
</feature>
<dbReference type="STRING" id="1796616.A4V09_09710"/>
<feature type="compositionally biased region" description="Polar residues" evidence="1">
    <location>
        <begin position="168"/>
        <end position="180"/>
    </location>
</feature>
<evidence type="ECO:0000313" key="4">
    <source>
        <dbReference type="Proteomes" id="UP000092574"/>
    </source>
</evidence>
<proteinExistence type="predicted"/>
<dbReference type="EMBL" id="CP015405">
    <property type="protein sequence ID" value="ANU76014.1"/>
    <property type="molecule type" value="Genomic_DNA"/>
</dbReference>
<keyword evidence="2" id="KW-0732">Signal</keyword>
<evidence type="ECO:0008006" key="5">
    <source>
        <dbReference type="Google" id="ProtNLM"/>
    </source>
</evidence>
<feature type="region of interest" description="Disordered" evidence="1">
    <location>
        <begin position="168"/>
        <end position="196"/>
    </location>
</feature>
<feature type="chain" id="PRO_5039544266" description="Ig-like domain-containing protein" evidence="2">
    <location>
        <begin position="26"/>
        <end position="438"/>
    </location>
</feature>
<sequence length="438" mass="48197">MKRRNMFMAVAGLYLYLGAAVSVSASVADKEPDETLPEITQIVELQKGEALFLPDNGIVQIEDERVACAGRNGNIEALEEGETEVVVRYKIRVKKTAEEADMDTKEPYDTGREDGVAEKPKETENNTDQGTEGGKIDPEKDTGKEMSEADDIKNGHKPEEVIDAEQKSQANINADNSTGSDAKAAPEEKAKVPPPMTEIKIPDCSYPVITLANLKNLSSNNSQVSPCITVQDENLDKSSVKIRLTGKRTGERNISIRSKDKGGKLSFTLDPVAEDDEYVLLCEASDQYGNRTVQRFLFSVNQSGTSFVYNGEEMDHSAGFAPEITLENADAVRIVSCAVNGEPVLYEWKDGNLMIPSECLKSGKNRITLSVQDEAGNINDMEPWDFTMPLKEDLEADSEPGPGTIKMQKENPAGIIFLLIGSVLVFWERKMCYNGNMY</sequence>
<accession>A0A1C7IAS2</accession>
<dbReference type="Proteomes" id="UP000092574">
    <property type="component" value="Chromosome"/>
</dbReference>
<evidence type="ECO:0000313" key="3">
    <source>
        <dbReference type="EMBL" id="ANU76014.1"/>
    </source>
</evidence>
<dbReference type="RefSeq" id="WP_065542191.1">
    <property type="nucleotide sequence ID" value="NZ_CP015405.2"/>
</dbReference>